<dbReference type="RefSeq" id="WP_042087028.1">
    <property type="nucleotide sequence ID" value="NZ_BKCN01000016.1"/>
</dbReference>
<comment type="caution">
    <text evidence="1">The sequence shown here is derived from an EMBL/GenBank/DDBJ whole genome shotgun (WGS) entry which is preliminary data.</text>
</comment>
<dbReference type="InterPro" id="IPR021251">
    <property type="entry name" value="DUF2793"/>
</dbReference>
<keyword evidence="2" id="KW-1185">Reference proteome</keyword>
<protein>
    <recommendedName>
        <fullName evidence="3">DUF2793 domain-containing protein</fullName>
    </recommendedName>
</protein>
<dbReference type="AlphaFoldDB" id="A0A5A7NBE0"/>
<accession>A0A5A7NBE0</accession>
<name>A0A5A7NBE0_9PROT</name>
<evidence type="ECO:0000313" key="1">
    <source>
        <dbReference type="EMBL" id="GER05034.1"/>
    </source>
</evidence>
<dbReference type="Proteomes" id="UP000324996">
    <property type="component" value="Unassembled WGS sequence"/>
</dbReference>
<evidence type="ECO:0008006" key="3">
    <source>
        <dbReference type="Google" id="ProtNLM"/>
    </source>
</evidence>
<organism evidence="1 2">
    <name type="scientific">Iodidimonas nitroreducens</name>
    <dbReference type="NCBI Taxonomy" id="1236968"/>
    <lineage>
        <taxon>Bacteria</taxon>
        <taxon>Pseudomonadati</taxon>
        <taxon>Pseudomonadota</taxon>
        <taxon>Alphaproteobacteria</taxon>
        <taxon>Iodidimonadales</taxon>
        <taxon>Iodidimonadaceae</taxon>
        <taxon>Iodidimonas</taxon>
    </lineage>
</organism>
<dbReference type="EMBL" id="BKCN01000016">
    <property type="protein sequence ID" value="GER05034.1"/>
    <property type="molecule type" value="Genomic_DNA"/>
</dbReference>
<gene>
    <name evidence="1" type="ORF">JCM17846_27160</name>
</gene>
<sequence length="165" mass="18156">MTQSPRYAFPFILTNQSQKEITHNEAIARIDLLLHLHIESSVLAAPPEEPQNGQAWIVAAGASGAWAGHENKIAQWLDGGWVFVPPVTGMRAWLADRLFDTIYDGTFWRSGDVWADRFTIWGQQVVGPRQSAIADPLGGEIIDAEARATLGQILSMLRTHGLIGN</sequence>
<proteinExistence type="predicted"/>
<evidence type="ECO:0000313" key="2">
    <source>
        <dbReference type="Proteomes" id="UP000324996"/>
    </source>
</evidence>
<dbReference type="Pfam" id="PF10983">
    <property type="entry name" value="DUF2793"/>
    <property type="match status" value="1"/>
</dbReference>
<reference evidence="1 2" key="1">
    <citation type="submission" date="2019-09" db="EMBL/GenBank/DDBJ databases">
        <title>NBRP : Genome information of microbial organism related human and environment.</title>
        <authorList>
            <person name="Hattori M."/>
            <person name="Oshima K."/>
            <person name="Inaba H."/>
            <person name="Suda W."/>
            <person name="Sakamoto M."/>
            <person name="Iino T."/>
            <person name="Kitahara M."/>
            <person name="Oshida Y."/>
            <person name="Iida T."/>
            <person name="Kudo T."/>
            <person name="Itoh T."/>
            <person name="Ohkuma M."/>
        </authorList>
    </citation>
    <scope>NUCLEOTIDE SEQUENCE [LARGE SCALE GENOMIC DNA]</scope>
    <source>
        <strain evidence="1 2">Q-1</strain>
    </source>
</reference>